<comment type="caution">
    <text evidence="3">The sequence shown here is derived from an EMBL/GenBank/DDBJ whole genome shotgun (WGS) entry which is preliminary data.</text>
</comment>
<organism evidence="3 4">
    <name type="scientific">Candidatus Curtissbacteria bacterium RIFCSPLOWO2_01_FULL_42_26</name>
    <dbReference type="NCBI Taxonomy" id="1797729"/>
    <lineage>
        <taxon>Bacteria</taxon>
        <taxon>Candidatus Curtissiibacteriota</taxon>
    </lineage>
</organism>
<dbReference type="Proteomes" id="UP000179227">
    <property type="component" value="Unassembled WGS sequence"/>
</dbReference>
<reference evidence="3 4" key="1">
    <citation type="journal article" date="2016" name="Nat. Commun.">
        <title>Thousands of microbial genomes shed light on interconnected biogeochemical processes in an aquifer system.</title>
        <authorList>
            <person name="Anantharaman K."/>
            <person name="Brown C.T."/>
            <person name="Hug L.A."/>
            <person name="Sharon I."/>
            <person name="Castelle C.J."/>
            <person name="Probst A.J."/>
            <person name="Thomas B.C."/>
            <person name="Singh A."/>
            <person name="Wilkins M.J."/>
            <person name="Karaoz U."/>
            <person name="Brodie E.L."/>
            <person name="Williams K.H."/>
            <person name="Hubbard S.S."/>
            <person name="Banfield J.F."/>
        </authorList>
    </citation>
    <scope>NUCLEOTIDE SEQUENCE [LARGE SCALE GENOMIC DNA]</scope>
</reference>
<name>A0A1F5I1P3_9BACT</name>
<evidence type="ECO:0000256" key="1">
    <source>
        <dbReference type="ARBA" id="ARBA00007435"/>
    </source>
</evidence>
<proteinExistence type="inferred from homology"/>
<protein>
    <recommendedName>
        <fullName evidence="2">GIY-YIG domain-containing protein</fullName>
    </recommendedName>
</protein>
<comment type="similarity">
    <text evidence="1">Belongs to the UPF0213 family.</text>
</comment>
<evidence type="ECO:0000259" key="2">
    <source>
        <dbReference type="PROSITE" id="PS50164"/>
    </source>
</evidence>
<dbReference type="InterPro" id="IPR050190">
    <property type="entry name" value="UPF0213_domain"/>
</dbReference>
<dbReference type="PANTHER" id="PTHR34477">
    <property type="entry name" value="UPF0213 PROTEIN YHBQ"/>
    <property type="match status" value="1"/>
</dbReference>
<evidence type="ECO:0000313" key="4">
    <source>
        <dbReference type="Proteomes" id="UP000179227"/>
    </source>
</evidence>
<accession>A0A1F5I1P3</accession>
<dbReference type="AlphaFoldDB" id="A0A1F5I1P3"/>
<dbReference type="STRING" id="1797729.A3A60_04660"/>
<dbReference type="EMBL" id="MFBS01000011">
    <property type="protein sequence ID" value="OGE10303.1"/>
    <property type="molecule type" value="Genomic_DNA"/>
</dbReference>
<dbReference type="PROSITE" id="PS50164">
    <property type="entry name" value="GIY_YIG"/>
    <property type="match status" value="1"/>
</dbReference>
<dbReference type="CDD" id="cd10456">
    <property type="entry name" value="GIY-YIG_UPF0213"/>
    <property type="match status" value="1"/>
</dbReference>
<dbReference type="SUPFAM" id="SSF82771">
    <property type="entry name" value="GIY-YIG endonuclease"/>
    <property type="match status" value="1"/>
</dbReference>
<dbReference type="InterPro" id="IPR000305">
    <property type="entry name" value="GIY-YIG_endonuc"/>
</dbReference>
<dbReference type="Pfam" id="PF01541">
    <property type="entry name" value="GIY-YIG"/>
    <property type="match status" value="1"/>
</dbReference>
<gene>
    <name evidence="3" type="ORF">A3A60_04660</name>
</gene>
<evidence type="ECO:0000313" key="3">
    <source>
        <dbReference type="EMBL" id="OGE10303.1"/>
    </source>
</evidence>
<dbReference type="Gene3D" id="3.40.1440.10">
    <property type="entry name" value="GIY-YIG endonuclease"/>
    <property type="match status" value="1"/>
</dbReference>
<sequence length="86" mass="10389">MSKTWRWYVYIIECLDGLYYTGVTWDIDKRVEQHRLGKGSKFTSKHGFKKLCFVEEFNDLIQARNREHQLKDFSRVKKEALFNSSH</sequence>
<dbReference type="InterPro" id="IPR035901">
    <property type="entry name" value="GIY-YIG_endonuc_sf"/>
</dbReference>
<dbReference type="PANTHER" id="PTHR34477:SF1">
    <property type="entry name" value="UPF0213 PROTEIN YHBQ"/>
    <property type="match status" value="1"/>
</dbReference>
<feature type="domain" description="GIY-YIG" evidence="2">
    <location>
        <begin position="5"/>
        <end position="80"/>
    </location>
</feature>